<dbReference type="EMBL" id="LAZR01010790">
    <property type="protein sequence ID" value="KKM65043.1"/>
    <property type="molecule type" value="Genomic_DNA"/>
</dbReference>
<sequence length="59" mass="6178">MRLPTVEQALGPPNVECPICGGEGWVCEHHPANAWSDGDGCCGGAGMQCMCRSSQRETG</sequence>
<reference evidence="1" key="1">
    <citation type="journal article" date="2015" name="Nature">
        <title>Complex archaea that bridge the gap between prokaryotes and eukaryotes.</title>
        <authorList>
            <person name="Spang A."/>
            <person name="Saw J.H."/>
            <person name="Jorgensen S.L."/>
            <person name="Zaremba-Niedzwiedzka K."/>
            <person name="Martijn J."/>
            <person name="Lind A.E."/>
            <person name="van Eijk R."/>
            <person name="Schleper C."/>
            <person name="Guy L."/>
            <person name="Ettema T.J."/>
        </authorList>
    </citation>
    <scope>NUCLEOTIDE SEQUENCE</scope>
</reference>
<accession>A0A0F9J674</accession>
<gene>
    <name evidence="1" type="ORF">LCGC14_1495290</name>
</gene>
<organism evidence="1">
    <name type="scientific">marine sediment metagenome</name>
    <dbReference type="NCBI Taxonomy" id="412755"/>
    <lineage>
        <taxon>unclassified sequences</taxon>
        <taxon>metagenomes</taxon>
        <taxon>ecological metagenomes</taxon>
    </lineage>
</organism>
<comment type="caution">
    <text evidence="1">The sequence shown here is derived from an EMBL/GenBank/DDBJ whole genome shotgun (WGS) entry which is preliminary data.</text>
</comment>
<protein>
    <submittedName>
        <fullName evidence="1">Uncharacterized protein</fullName>
    </submittedName>
</protein>
<proteinExistence type="predicted"/>
<evidence type="ECO:0000313" key="1">
    <source>
        <dbReference type="EMBL" id="KKM65043.1"/>
    </source>
</evidence>
<dbReference type="AlphaFoldDB" id="A0A0F9J674"/>
<name>A0A0F9J674_9ZZZZ</name>